<keyword evidence="1" id="KW-0472">Membrane</keyword>
<organism evidence="2 3">
    <name type="scientific">Phragmitibacter flavus</name>
    <dbReference type="NCBI Taxonomy" id="2576071"/>
    <lineage>
        <taxon>Bacteria</taxon>
        <taxon>Pseudomonadati</taxon>
        <taxon>Verrucomicrobiota</taxon>
        <taxon>Verrucomicrobiia</taxon>
        <taxon>Verrucomicrobiales</taxon>
        <taxon>Verrucomicrobiaceae</taxon>
        <taxon>Phragmitibacter</taxon>
    </lineage>
</organism>
<dbReference type="Proteomes" id="UP000306196">
    <property type="component" value="Unassembled WGS sequence"/>
</dbReference>
<accession>A0A5R8K8B0</accession>
<keyword evidence="3" id="KW-1185">Reference proteome</keyword>
<proteinExistence type="predicted"/>
<dbReference type="EMBL" id="VAUV01000022">
    <property type="protein sequence ID" value="TLD68577.1"/>
    <property type="molecule type" value="Genomic_DNA"/>
</dbReference>
<feature type="transmembrane region" description="Helical" evidence="1">
    <location>
        <begin position="6"/>
        <end position="23"/>
    </location>
</feature>
<evidence type="ECO:0000313" key="2">
    <source>
        <dbReference type="EMBL" id="TLD68577.1"/>
    </source>
</evidence>
<comment type="caution">
    <text evidence="2">The sequence shown here is derived from an EMBL/GenBank/DDBJ whole genome shotgun (WGS) entry which is preliminary data.</text>
</comment>
<name>A0A5R8K8B0_9BACT</name>
<gene>
    <name evidence="2" type="ORF">FEM03_21910</name>
</gene>
<evidence type="ECO:0000313" key="3">
    <source>
        <dbReference type="Proteomes" id="UP000306196"/>
    </source>
</evidence>
<protein>
    <submittedName>
        <fullName evidence="2">Uncharacterized protein</fullName>
    </submittedName>
</protein>
<keyword evidence="1" id="KW-1133">Transmembrane helix</keyword>
<evidence type="ECO:0000256" key="1">
    <source>
        <dbReference type="SAM" id="Phobius"/>
    </source>
</evidence>
<reference evidence="2 3" key="1">
    <citation type="submission" date="2019-05" db="EMBL/GenBank/DDBJ databases">
        <title>Verrucobacter flavum gen. nov., sp. nov. a new member of the family Verrucomicrobiaceae.</title>
        <authorList>
            <person name="Szuroczki S."/>
            <person name="Abbaszade G."/>
            <person name="Szabo A."/>
            <person name="Felfoldi T."/>
            <person name="Schumann P."/>
            <person name="Boka K."/>
            <person name="Keki Z."/>
            <person name="Toumi M."/>
            <person name="Toth E."/>
        </authorList>
    </citation>
    <scope>NUCLEOTIDE SEQUENCE [LARGE SCALE GENOMIC DNA]</scope>
    <source>
        <strain evidence="2 3">MG-N-17</strain>
    </source>
</reference>
<dbReference type="RefSeq" id="WP_138088454.1">
    <property type="nucleotide sequence ID" value="NZ_VAUV01000022.1"/>
</dbReference>
<dbReference type="AlphaFoldDB" id="A0A5R8K8B0"/>
<keyword evidence="1" id="KW-0812">Transmembrane</keyword>
<sequence>MPIDQILIIGLIALASIATPMLIKAFGKGRQQAADILGLQLDEKITAPPDPNRPDEVPLMTGHLHGLPATVFVSVTNRRVGVNVGRERNTIGQAKTHLALALPHPSPLTLTISPILNATLYREPAPTDPVVPTNDTTFDQAFLLSSNNPETALNLIDAPFRQQLIDLRRSLLPSAPNNAVGHATASLLMGRLTLEPDRLRYTLRGTPNAKIANHLQAASMLMAQLIKKL</sequence>